<feature type="region of interest" description="Disordered" evidence="20">
    <location>
        <begin position="128"/>
        <end position="192"/>
    </location>
</feature>
<feature type="compositionally biased region" description="Low complexity" evidence="20">
    <location>
        <begin position="182"/>
        <end position="192"/>
    </location>
</feature>
<feature type="compositionally biased region" description="Polar residues" evidence="20">
    <location>
        <begin position="370"/>
        <end position="379"/>
    </location>
</feature>
<keyword evidence="11" id="KW-0833">Ubl conjugation pathway</keyword>
<keyword evidence="8" id="KW-0479">Metal-binding</keyword>
<keyword evidence="24" id="KW-1185">Reference proteome</keyword>
<dbReference type="FunFam" id="3.30.40.10:FF:000172">
    <property type="entry name" value="E3 ubiquitin-protein ligase RAD18"/>
    <property type="match status" value="1"/>
</dbReference>
<dbReference type="GeneID" id="27692687"/>
<evidence type="ECO:0000256" key="8">
    <source>
        <dbReference type="ARBA" id="ARBA00022723"/>
    </source>
</evidence>
<dbReference type="EC" id="2.3.2.27" evidence="5"/>
<dbReference type="SMART" id="SM00184">
    <property type="entry name" value="RING"/>
    <property type="match status" value="1"/>
</dbReference>
<dbReference type="Pfam" id="PF13923">
    <property type="entry name" value="zf-C3HC4_2"/>
    <property type="match status" value="1"/>
</dbReference>
<sequence length="388" mass="43633">MSDRLQNPTQSLDDNDLTHPSDWPSELSGFYALDDSFRCTICKDFYRAAMSLPCSHTFCSLCLRSHLAHTMECPTCRITVQGLADMKPNRALDDSVMHFSRCRSLHLPFLSSLLSSRVCPVPVTRADTHSATDTVDDPATNVNNQRESSDAHGIRDPASGSRRYDTRFAKGRELTDASKPRGSSSLGQLSQLQPLGDTPVICPLCLNATKARDLDRHIDSGCTSFATRTEEPSVQSWSASTINRRNSRRPKASVPYSLCSESKLRKLLRDDGLPSSGDRSTLIKRHAEWVKRYNANLDHPQPKSDFQVSRELAEWEKAMASTPPTPFTSIPGHEVTVETEEEKRKHHERYKAEYERMIVGLKKRKRAEESSTPSDSTHQVTDDQVYHL</sequence>
<dbReference type="PANTHER" id="PTHR14134:SF2">
    <property type="entry name" value="E3 UBIQUITIN-PROTEIN LIGASE RAD18"/>
    <property type="match status" value="1"/>
</dbReference>
<dbReference type="Gene3D" id="3.30.40.10">
    <property type="entry name" value="Zinc/RING finger domain, C3HC4 (zinc finger)"/>
    <property type="match status" value="1"/>
</dbReference>
<evidence type="ECO:0000256" key="6">
    <source>
        <dbReference type="ARBA" id="ARBA00015551"/>
    </source>
</evidence>
<evidence type="ECO:0000256" key="12">
    <source>
        <dbReference type="ARBA" id="ARBA00022833"/>
    </source>
</evidence>
<evidence type="ECO:0000256" key="17">
    <source>
        <dbReference type="ARBA" id="ARBA00074353"/>
    </source>
</evidence>
<dbReference type="eggNOG" id="KOG0287">
    <property type="taxonomic scope" value="Eukaryota"/>
</dbReference>
<keyword evidence="13" id="KW-0238">DNA-binding</keyword>
<proteinExistence type="inferred from homology"/>
<dbReference type="OMA" id="AKSEYEP"/>
<dbReference type="PROSITE" id="PS00518">
    <property type="entry name" value="ZF_RING_1"/>
    <property type="match status" value="1"/>
</dbReference>
<dbReference type="SUPFAM" id="SSF57850">
    <property type="entry name" value="RING/U-box"/>
    <property type="match status" value="1"/>
</dbReference>
<dbReference type="PROSITE" id="PS50800">
    <property type="entry name" value="SAP"/>
    <property type="match status" value="1"/>
</dbReference>
<comment type="catalytic activity">
    <reaction evidence="1">
        <text>S-ubiquitinyl-[E2 ubiquitin-conjugating enzyme]-L-cysteine + [acceptor protein]-L-lysine = [E2 ubiquitin-conjugating enzyme]-L-cysteine + N(6)-ubiquitinyl-[acceptor protein]-L-lysine.</text>
        <dbReference type="EC" id="2.3.2.27"/>
    </reaction>
</comment>
<keyword evidence="7" id="KW-0808">Transferase</keyword>
<evidence type="ECO:0000313" key="23">
    <source>
        <dbReference type="EMBL" id="KNC96021.1"/>
    </source>
</evidence>
<feature type="compositionally biased region" description="Basic and acidic residues" evidence="20">
    <location>
        <begin position="162"/>
        <end position="179"/>
    </location>
</feature>
<evidence type="ECO:0000256" key="18">
    <source>
        <dbReference type="ARBA" id="ARBA00082369"/>
    </source>
</evidence>
<dbReference type="GO" id="GO:0097505">
    <property type="term" value="C:Rad6-Rad18 complex"/>
    <property type="evidence" value="ECO:0007669"/>
    <property type="project" value="TreeGrafter"/>
</dbReference>
<comment type="similarity">
    <text evidence="4">Belongs to the RAD18 family.</text>
</comment>
<keyword evidence="15" id="KW-0539">Nucleus</keyword>
<dbReference type="EMBL" id="KQ257472">
    <property type="protein sequence ID" value="KNC96021.1"/>
    <property type="molecule type" value="Genomic_DNA"/>
</dbReference>
<dbReference type="InParanoid" id="A0A0L0H525"/>
<evidence type="ECO:0000259" key="21">
    <source>
        <dbReference type="PROSITE" id="PS50089"/>
    </source>
</evidence>
<evidence type="ECO:0000256" key="7">
    <source>
        <dbReference type="ARBA" id="ARBA00022679"/>
    </source>
</evidence>
<dbReference type="Proteomes" id="UP000053201">
    <property type="component" value="Unassembled WGS sequence"/>
</dbReference>
<dbReference type="GO" id="GO:0003697">
    <property type="term" value="F:single-stranded DNA binding"/>
    <property type="evidence" value="ECO:0007669"/>
    <property type="project" value="InterPro"/>
</dbReference>
<feature type="region of interest" description="Disordered" evidence="20">
    <location>
        <begin position="363"/>
        <end position="388"/>
    </location>
</feature>
<dbReference type="GO" id="GO:0008270">
    <property type="term" value="F:zinc ion binding"/>
    <property type="evidence" value="ECO:0007669"/>
    <property type="project" value="UniProtKB-KW"/>
</dbReference>
<organism evidence="23 24">
    <name type="scientific">Spizellomyces punctatus (strain DAOM BR117)</name>
    <dbReference type="NCBI Taxonomy" id="645134"/>
    <lineage>
        <taxon>Eukaryota</taxon>
        <taxon>Fungi</taxon>
        <taxon>Fungi incertae sedis</taxon>
        <taxon>Chytridiomycota</taxon>
        <taxon>Chytridiomycota incertae sedis</taxon>
        <taxon>Chytridiomycetes</taxon>
        <taxon>Spizellomycetales</taxon>
        <taxon>Spizellomycetaceae</taxon>
        <taxon>Spizellomyces</taxon>
    </lineage>
</organism>
<evidence type="ECO:0000256" key="14">
    <source>
        <dbReference type="ARBA" id="ARBA00023204"/>
    </source>
</evidence>
<evidence type="ECO:0000259" key="22">
    <source>
        <dbReference type="PROSITE" id="PS50800"/>
    </source>
</evidence>
<reference evidence="23 24" key="1">
    <citation type="submission" date="2009-08" db="EMBL/GenBank/DDBJ databases">
        <title>The Genome Sequence of Spizellomyces punctatus strain DAOM BR117.</title>
        <authorList>
            <consortium name="The Broad Institute Genome Sequencing Platform"/>
            <person name="Russ C."/>
            <person name="Cuomo C."/>
            <person name="Shea T."/>
            <person name="Young S.K."/>
            <person name="Zeng Q."/>
            <person name="Koehrsen M."/>
            <person name="Haas B."/>
            <person name="Borodovsky M."/>
            <person name="Guigo R."/>
            <person name="Alvarado L."/>
            <person name="Berlin A."/>
            <person name="Bochicchio J."/>
            <person name="Borenstein D."/>
            <person name="Chapman S."/>
            <person name="Chen Z."/>
            <person name="Engels R."/>
            <person name="Freedman E."/>
            <person name="Gellesch M."/>
            <person name="Goldberg J."/>
            <person name="Griggs A."/>
            <person name="Gujja S."/>
            <person name="Heiman D."/>
            <person name="Hepburn T."/>
            <person name="Howarth C."/>
            <person name="Jen D."/>
            <person name="Larson L."/>
            <person name="Lewis B."/>
            <person name="Mehta T."/>
            <person name="Park D."/>
            <person name="Pearson M."/>
            <person name="Roberts A."/>
            <person name="Saif S."/>
            <person name="Shenoy N."/>
            <person name="Sisk P."/>
            <person name="Stolte C."/>
            <person name="Sykes S."/>
            <person name="Thomson T."/>
            <person name="Walk T."/>
            <person name="White J."/>
            <person name="Yandava C."/>
            <person name="Burger G."/>
            <person name="Gray M.W."/>
            <person name="Holland P.W.H."/>
            <person name="King N."/>
            <person name="Lang F.B.F."/>
            <person name="Roger A.J."/>
            <person name="Ruiz-Trillo I."/>
            <person name="Lander E."/>
            <person name="Nusbaum C."/>
        </authorList>
    </citation>
    <scope>NUCLEOTIDE SEQUENCE [LARGE SCALE GENOMIC DNA]</scope>
    <source>
        <strain evidence="23 24">DAOM BR117</strain>
    </source>
</reference>
<dbReference type="GO" id="GO:0006513">
    <property type="term" value="P:protein monoubiquitination"/>
    <property type="evidence" value="ECO:0007669"/>
    <property type="project" value="InterPro"/>
</dbReference>
<dbReference type="RefSeq" id="XP_016604061.1">
    <property type="nucleotide sequence ID" value="XM_016757738.1"/>
</dbReference>
<evidence type="ECO:0000256" key="3">
    <source>
        <dbReference type="ARBA" id="ARBA00004906"/>
    </source>
</evidence>
<evidence type="ECO:0000256" key="5">
    <source>
        <dbReference type="ARBA" id="ARBA00012483"/>
    </source>
</evidence>
<dbReference type="InterPro" id="IPR003034">
    <property type="entry name" value="SAP_dom"/>
</dbReference>
<dbReference type="SMART" id="SM00513">
    <property type="entry name" value="SAP"/>
    <property type="match status" value="1"/>
</dbReference>
<evidence type="ECO:0000313" key="24">
    <source>
        <dbReference type="Proteomes" id="UP000053201"/>
    </source>
</evidence>
<dbReference type="InterPro" id="IPR017907">
    <property type="entry name" value="Znf_RING_CS"/>
</dbReference>
<evidence type="ECO:0000256" key="4">
    <source>
        <dbReference type="ARBA" id="ARBA00009506"/>
    </source>
</evidence>
<dbReference type="GO" id="GO:0006281">
    <property type="term" value="P:DNA repair"/>
    <property type="evidence" value="ECO:0007669"/>
    <property type="project" value="UniProtKB-KW"/>
</dbReference>
<dbReference type="AlphaFoldDB" id="A0A0L0H525"/>
<evidence type="ECO:0000256" key="9">
    <source>
        <dbReference type="ARBA" id="ARBA00022763"/>
    </source>
</evidence>
<protein>
    <recommendedName>
        <fullName evidence="6">Postreplication repair E3 ubiquitin-protein ligase RAD18</fullName>
        <ecNumber evidence="5">2.3.2.27</ecNumber>
    </recommendedName>
    <alternativeName>
        <fullName evidence="17">Postreplication repair E3 ubiquitin-protein ligase rad18</fullName>
    </alternativeName>
    <alternativeName>
        <fullName evidence="16 18">RING-type E3 ubiquitin transferase RAD18</fullName>
    </alternativeName>
</protein>
<dbReference type="FunCoup" id="A0A0L0H525">
    <property type="interactions" value="174"/>
</dbReference>
<evidence type="ECO:0000256" key="19">
    <source>
        <dbReference type="PROSITE-ProRule" id="PRU00175"/>
    </source>
</evidence>
<evidence type="ECO:0000256" key="2">
    <source>
        <dbReference type="ARBA" id="ARBA00004123"/>
    </source>
</evidence>
<evidence type="ECO:0000256" key="13">
    <source>
        <dbReference type="ARBA" id="ARBA00023125"/>
    </source>
</evidence>
<evidence type="ECO:0000256" key="11">
    <source>
        <dbReference type="ARBA" id="ARBA00022786"/>
    </source>
</evidence>
<evidence type="ECO:0000256" key="10">
    <source>
        <dbReference type="ARBA" id="ARBA00022771"/>
    </source>
</evidence>
<name>A0A0L0H525_SPIPD</name>
<evidence type="ECO:0000256" key="20">
    <source>
        <dbReference type="SAM" id="MobiDB-lite"/>
    </source>
</evidence>
<accession>A0A0L0H525</accession>
<dbReference type="OrthoDB" id="9049620at2759"/>
<dbReference type="STRING" id="645134.A0A0L0H525"/>
<keyword evidence="9" id="KW-0227">DNA damage</keyword>
<evidence type="ECO:0000256" key="15">
    <source>
        <dbReference type="ARBA" id="ARBA00023242"/>
    </source>
</evidence>
<feature type="domain" description="SAP" evidence="22">
    <location>
        <begin position="256"/>
        <end position="290"/>
    </location>
</feature>
<keyword evidence="14" id="KW-0234">DNA repair</keyword>
<feature type="domain" description="RING-type" evidence="21">
    <location>
        <begin position="39"/>
        <end position="77"/>
    </location>
</feature>
<feature type="region of interest" description="Disordered" evidence="20">
    <location>
        <begin position="320"/>
        <end position="351"/>
    </location>
</feature>
<comment type="pathway">
    <text evidence="3">Protein modification; protein ubiquitination.</text>
</comment>
<keyword evidence="10 19" id="KW-0863">Zinc-finger</keyword>
<evidence type="ECO:0000256" key="1">
    <source>
        <dbReference type="ARBA" id="ARBA00000900"/>
    </source>
</evidence>
<dbReference type="PANTHER" id="PTHR14134">
    <property type="entry name" value="E3 UBIQUITIN-PROTEIN LIGASE RAD18"/>
    <property type="match status" value="1"/>
</dbReference>
<dbReference type="InterPro" id="IPR039577">
    <property type="entry name" value="Rad18"/>
</dbReference>
<dbReference type="GO" id="GO:0005634">
    <property type="term" value="C:nucleus"/>
    <property type="evidence" value="ECO:0007669"/>
    <property type="project" value="UniProtKB-SubCell"/>
</dbReference>
<dbReference type="PROSITE" id="PS50089">
    <property type="entry name" value="ZF_RING_2"/>
    <property type="match status" value="1"/>
</dbReference>
<gene>
    <name evidence="23" type="ORF">SPPG_09562</name>
</gene>
<dbReference type="InterPro" id="IPR001841">
    <property type="entry name" value="Znf_RING"/>
</dbReference>
<keyword evidence="12" id="KW-0862">Zinc</keyword>
<dbReference type="GO" id="GO:0061630">
    <property type="term" value="F:ubiquitin protein ligase activity"/>
    <property type="evidence" value="ECO:0007669"/>
    <property type="project" value="UniProtKB-EC"/>
</dbReference>
<comment type="subcellular location">
    <subcellularLocation>
        <location evidence="2">Nucleus</location>
    </subcellularLocation>
</comment>
<evidence type="ECO:0000256" key="16">
    <source>
        <dbReference type="ARBA" id="ARBA00031783"/>
    </source>
</evidence>
<dbReference type="GO" id="GO:0006301">
    <property type="term" value="P:DNA damage tolerance"/>
    <property type="evidence" value="ECO:0007669"/>
    <property type="project" value="InterPro"/>
</dbReference>
<dbReference type="VEuPathDB" id="FungiDB:SPPG_09562"/>
<dbReference type="InterPro" id="IPR013083">
    <property type="entry name" value="Znf_RING/FYVE/PHD"/>
</dbReference>